<proteinExistence type="predicted"/>
<protein>
    <submittedName>
        <fullName evidence="9">PTS sugar transporter subunit IIB</fullName>
    </submittedName>
</protein>
<dbReference type="RefSeq" id="WP_212933699.1">
    <property type="nucleotide sequence ID" value="NZ_BORC01000003.1"/>
</dbReference>
<evidence type="ECO:0000256" key="2">
    <source>
        <dbReference type="ARBA" id="ARBA00022553"/>
    </source>
</evidence>
<keyword evidence="6" id="KW-0418">Kinase</keyword>
<dbReference type="CDD" id="cd05564">
    <property type="entry name" value="PTS_IIB_chitobiose_lichenan"/>
    <property type="match status" value="1"/>
</dbReference>
<evidence type="ECO:0000313" key="10">
    <source>
        <dbReference type="Proteomes" id="UP000682111"/>
    </source>
</evidence>
<dbReference type="PANTHER" id="PTHR34581:SF2">
    <property type="entry name" value="PTS SYSTEM N,N'-DIACETYLCHITOBIOSE-SPECIFIC EIIB COMPONENT"/>
    <property type="match status" value="1"/>
</dbReference>
<keyword evidence="10" id="KW-1185">Reference proteome</keyword>
<organism evidence="9 10">
    <name type="scientific">Robertmurraya siralis</name>
    <dbReference type="NCBI Taxonomy" id="77777"/>
    <lineage>
        <taxon>Bacteria</taxon>
        <taxon>Bacillati</taxon>
        <taxon>Bacillota</taxon>
        <taxon>Bacilli</taxon>
        <taxon>Bacillales</taxon>
        <taxon>Bacillaceae</taxon>
        <taxon>Robertmurraya</taxon>
    </lineage>
</organism>
<evidence type="ECO:0000259" key="8">
    <source>
        <dbReference type="PROSITE" id="PS51100"/>
    </source>
</evidence>
<comment type="caution">
    <text evidence="9">The sequence shown here is derived from an EMBL/GenBank/DDBJ whole genome shotgun (WGS) entry which is preliminary data.</text>
</comment>
<feature type="modified residue" description="Phosphocysteine; by EIIA" evidence="7">
    <location>
        <position position="8"/>
    </location>
</feature>
<name>A0A919WI20_9BACI</name>
<gene>
    <name evidence="9" type="primary">celA</name>
    <name evidence="9" type="ORF">J27TS8_23280</name>
</gene>
<dbReference type="PROSITE" id="PS51100">
    <property type="entry name" value="PTS_EIIB_TYPE_3"/>
    <property type="match status" value="1"/>
</dbReference>
<evidence type="ECO:0000256" key="3">
    <source>
        <dbReference type="ARBA" id="ARBA00022597"/>
    </source>
</evidence>
<reference evidence="9" key="1">
    <citation type="submission" date="2021-03" db="EMBL/GenBank/DDBJ databases">
        <title>Antimicrobial resistance genes in bacteria isolated from Japanese honey, and their potential for conferring macrolide and lincosamide resistance in the American foulbrood pathogen Paenibacillus larvae.</title>
        <authorList>
            <person name="Okamoto M."/>
            <person name="Kumagai M."/>
            <person name="Kanamori H."/>
            <person name="Takamatsu D."/>
        </authorList>
    </citation>
    <scope>NUCLEOTIDE SEQUENCE</scope>
    <source>
        <strain evidence="9">J27TS8</strain>
    </source>
</reference>
<dbReference type="AlphaFoldDB" id="A0A919WI20"/>
<keyword evidence="1" id="KW-0813">Transport</keyword>
<dbReference type="GO" id="GO:0009401">
    <property type="term" value="P:phosphoenolpyruvate-dependent sugar phosphotransferase system"/>
    <property type="evidence" value="ECO:0007669"/>
    <property type="project" value="UniProtKB-KW"/>
</dbReference>
<dbReference type="GO" id="GO:0008982">
    <property type="term" value="F:protein-N(PI)-phosphohistidine-sugar phosphotransferase activity"/>
    <property type="evidence" value="ECO:0007669"/>
    <property type="project" value="InterPro"/>
</dbReference>
<dbReference type="InterPro" id="IPR051819">
    <property type="entry name" value="PTS_sugar-specific_EIIB"/>
</dbReference>
<dbReference type="InterPro" id="IPR036095">
    <property type="entry name" value="PTS_EIIB-like_sf"/>
</dbReference>
<dbReference type="PANTHER" id="PTHR34581">
    <property type="entry name" value="PTS SYSTEM N,N'-DIACETYLCHITOBIOSE-SPECIFIC EIIB COMPONENT"/>
    <property type="match status" value="1"/>
</dbReference>
<dbReference type="InterPro" id="IPR003501">
    <property type="entry name" value="PTS_EIIB_2/3"/>
</dbReference>
<keyword evidence="4" id="KW-0808">Transferase</keyword>
<dbReference type="GO" id="GO:0016301">
    <property type="term" value="F:kinase activity"/>
    <property type="evidence" value="ECO:0007669"/>
    <property type="project" value="UniProtKB-KW"/>
</dbReference>
<evidence type="ECO:0000256" key="6">
    <source>
        <dbReference type="ARBA" id="ARBA00022777"/>
    </source>
</evidence>
<dbReference type="Pfam" id="PF02302">
    <property type="entry name" value="PTS_IIB"/>
    <property type="match status" value="1"/>
</dbReference>
<dbReference type="SUPFAM" id="SSF52794">
    <property type="entry name" value="PTS system IIB component-like"/>
    <property type="match status" value="1"/>
</dbReference>
<evidence type="ECO:0000256" key="4">
    <source>
        <dbReference type="ARBA" id="ARBA00022679"/>
    </source>
</evidence>
<dbReference type="EMBL" id="BORC01000003">
    <property type="protein sequence ID" value="GIN62335.1"/>
    <property type="molecule type" value="Genomic_DNA"/>
</dbReference>
<dbReference type="Gene3D" id="3.40.50.2300">
    <property type="match status" value="1"/>
</dbReference>
<keyword evidence="3 9" id="KW-0762">Sugar transport</keyword>
<dbReference type="InterPro" id="IPR013012">
    <property type="entry name" value="PTS_EIIB_3"/>
</dbReference>
<dbReference type="Proteomes" id="UP000682111">
    <property type="component" value="Unassembled WGS sequence"/>
</dbReference>
<keyword evidence="2" id="KW-0597">Phosphoprotein</keyword>
<evidence type="ECO:0000313" key="9">
    <source>
        <dbReference type="EMBL" id="GIN62335.1"/>
    </source>
</evidence>
<keyword evidence="5" id="KW-0598">Phosphotransferase system</keyword>
<evidence type="ECO:0000256" key="5">
    <source>
        <dbReference type="ARBA" id="ARBA00022683"/>
    </source>
</evidence>
<feature type="domain" description="PTS EIIB type-3" evidence="8">
    <location>
        <begin position="1"/>
        <end position="103"/>
    </location>
</feature>
<evidence type="ECO:0000256" key="1">
    <source>
        <dbReference type="ARBA" id="ARBA00022448"/>
    </source>
</evidence>
<sequence>MKNILLVCAAGMSTSMLVNKMEQAAINSNEEVTIRATSGGDIQKYIGEADVLLLGPQVSYLKSDYKKQYESQGIPVEVINSVDYGTMNGKKVLDWALELINSK</sequence>
<accession>A0A919WI20</accession>
<evidence type="ECO:0000256" key="7">
    <source>
        <dbReference type="PROSITE-ProRule" id="PRU00423"/>
    </source>
</evidence>